<dbReference type="SUPFAM" id="SSF46689">
    <property type="entry name" value="Homeodomain-like"/>
    <property type="match status" value="1"/>
</dbReference>
<dbReference type="EMBL" id="JAEUGD010000042">
    <property type="protein sequence ID" value="MBL6447198.1"/>
    <property type="molecule type" value="Genomic_DNA"/>
</dbReference>
<dbReference type="Pfam" id="PF16925">
    <property type="entry name" value="TetR_C_13"/>
    <property type="match status" value="1"/>
</dbReference>
<evidence type="ECO:0000259" key="5">
    <source>
        <dbReference type="PROSITE" id="PS50977"/>
    </source>
</evidence>
<dbReference type="SUPFAM" id="SSF48498">
    <property type="entry name" value="Tetracyclin repressor-like, C-terminal domain"/>
    <property type="match status" value="1"/>
</dbReference>
<protein>
    <submittedName>
        <fullName evidence="6">DUF559 domain-containing protein</fullName>
    </submittedName>
</protein>
<dbReference type="InterPro" id="IPR001647">
    <property type="entry name" value="HTH_TetR"/>
</dbReference>
<dbReference type="Proteomes" id="UP000614216">
    <property type="component" value="Unassembled WGS sequence"/>
</dbReference>
<dbReference type="Pfam" id="PF04480">
    <property type="entry name" value="DUF559"/>
    <property type="match status" value="1"/>
</dbReference>
<evidence type="ECO:0000313" key="6">
    <source>
        <dbReference type="EMBL" id="MBL6447198.1"/>
    </source>
</evidence>
<evidence type="ECO:0000256" key="2">
    <source>
        <dbReference type="ARBA" id="ARBA00023125"/>
    </source>
</evidence>
<gene>
    <name evidence="6" type="ORF">JMN32_12825</name>
</gene>
<keyword evidence="3" id="KW-0804">Transcription</keyword>
<dbReference type="RefSeq" id="WP_202856720.1">
    <property type="nucleotide sequence ID" value="NZ_JAEUGD010000042.1"/>
</dbReference>
<feature type="DNA-binding region" description="H-T-H motif" evidence="4">
    <location>
        <begin position="29"/>
        <end position="48"/>
    </location>
</feature>
<proteinExistence type="predicted"/>
<evidence type="ECO:0000256" key="3">
    <source>
        <dbReference type="ARBA" id="ARBA00023163"/>
    </source>
</evidence>
<dbReference type="InterPro" id="IPR009057">
    <property type="entry name" value="Homeodomain-like_sf"/>
</dbReference>
<dbReference type="InterPro" id="IPR007569">
    <property type="entry name" value="DUF559"/>
</dbReference>
<organism evidence="6 7">
    <name type="scientific">Fulvivirga marina</name>
    <dbReference type="NCBI Taxonomy" id="2494733"/>
    <lineage>
        <taxon>Bacteria</taxon>
        <taxon>Pseudomonadati</taxon>
        <taxon>Bacteroidota</taxon>
        <taxon>Cytophagia</taxon>
        <taxon>Cytophagales</taxon>
        <taxon>Fulvivirgaceae</taxon>
        <taxon>Fulvivirga</taxon>
    </lineage>
</organism>
<dbReference type="PROSITE" id="PS50977">
    <property type="entry name" value="HTH_TETR_2"/>
    <property type="match status" value="1"/>
</dbReference>
<dbReference type="GO" id="GO:0003677">
    <property type="term" value="F:DNA binding"/>
    <property type="evidence" value="ECO:0007669"/>
    <property type="project" value="UniProtKB-UniRule"/>
</dbReference>
<evidence type="ECO:0000313" key="7">
    <source>
        <dbReference type="Proteomes" id="UP000614216"/>
    </source>
</evidence>
<dbReference type="PANTHER" id="PTHR47506">
    <property type="entry name" value="TRANSCRIPTIONAL REGULATORY PROTEIN"/>
    <property type="match status" value="1"/>
</dbReference>
<keyword evidence="7" id="KW-1185">Reference proteome</keyword>
<dbReference type="InterPro" id="IPR036271">
    <property type="entry name" value="Tet_transcr_reg_TetR-rel_C_sf"/>
</dbReference>
<dbReference type="Gene3D" id="1.10.357.10">
    <property type="entry name" value="Tetracycline Repressor, domain 2"/>
    <property type="match status" value="1"/>
</dbReference>
<comment type="caution">
    <text evidence="6">The sequence shown here is derived from an EMBL/GenBank/DDBJ whole genome shotgun (WGS) entry which is preliminary data.</text>
</comment>
<evidence type="ECO:0000256" key="1">
    <source>
        <dbReference type="ARBA" id="ARBA00023015"/>
    </source>
</evidence>
<name>A0A937KEI0_9BACT</name>
<dbReference type="Gene3D" id="3.40.960.10">
    <property type="entry name" value="VSR Endonuclease"/>
    <property type="match status" value="1"/>
</dbReference>
<dbReference type="PRINTS" id="PR00455">
    <property type="entry name" value="HTHTETR"/>
</dbReference>
<feature type="domain" description="HTH tetR-type" evidence="5">
    <location>
        <begin position="6"/>
        <end position="66"/>
    </location>
</feature>
<keyword evidence="1" id="KW-0805">Transcription regulation</keyword>
<reference evidence="6" key="1">
    <citation type="submission" date="2021-01" db="EMBL/GenBank/DDBJ databases">
        <title>Fulvivirga kasyanovii gen. nov., sp nov., a novel member of the phylum Bacteroidetes isolated from seawater in a mussel farm.</title>
        <authorList>
            <person name="Zhao L.-H."/>
            <person name="Wang Z.-J."/>
        </authorList>
    </citation>
    <scope>NUCLEOTIDE SEQUENCE</scope>
    <source>
        <strain evidence="6">29W222</strain>
    </source>
</reference>
<keyword evidence="2 4" id="KW-0238">DNA-binding</keyword>
<dbReference type="AlphaFoldDB" id="A0A937KEI0"/>
<dbReference type="Pfam" id="PF00440">
    <property type="entry name" value="TetR_N"/>
    <property type="match status" value="1"/>
</dbReference>
<sequence>MGLQELSTRERIIQQSAELFNTYGYHGCSLSHIMEATQLKKGGIYNHFKNKDEIAVEAFSYNYNRVLKRFRERLDRDETSFEKLNSVIDVFVSLIEDPMVKGGGCPIFNTAMDSTNTHPELKEKAREGIKGLTKYVEIKLKEGIDAGEFRLDTDVKVTSTLLIATLEGAIIMSRVNDNYGCIELASSYLKNYIKEKILVSNGTSEGVVVEVSDNYPSHLNSAKATLWNFLKEKQLEGRDFRKHYPIGDNVLDFYCVEERLAINLDEKEKLKADESGNDLDSFGIKMLRFRNIDIFQNIKVVLDEVKASFNNTGSS</sequence>
<dbReference type="PANTHER" id="PTHR47506:SF3">
    <property type="entry name" value="HTH-TYPE TRANSCRIPTIONAL REGULATOR LMRA"/>
    <property type="match status" value="1"/>
</dbReference>
<dbReference type="InterPro" id="IPR011075">
    <property type="entry name" value="TetR_C"/>
</dbReference>
<accession>A0A937KEI0</accession>
<evidence type="ECO:0000256" key="4">
    <source>
        <dbReference type="PROSITE-ProRule" id="PRU00335"/>
    </source>
</evidence>